<evidence type="ECO:0000313" key="4">
    <source>
        <dbReference type="Proteomes" id="UP000285146"/>
    </source>
</evidence>
<reference evidence="3 4" key="1">
    <citation type="submission" date="2015-09" db="EMBL/GenBank/DDBJ databases">
        <title>Host preference determinants of Valsa canker pathogens revealed by comparative genomics.</title>
        <authorList>
            <person name="Yin Z."/>
            <person name="Huang L."/>
        </authorList>
    </citation>
    <scope>NUCLEOTIDE SEQUENCE [LARGE SCALE GENOMIC DNA]</scope>
    <source>
        <strain evidence="3 4">SXYLt</strain>
    </source>
</reference>
<dbReference type="InterPro" id="IPR013922">
    <property type="entry name" value="Cyclin_PHO80-like"/>
</dbReference>
<proteinExistence type="predicted"/>
<feature type="region of interest" description="Disordered" evidence="1">
    <location>
        <begin position="308"/>
        <end position="394"/>
    </location>
</feature>
<keyword evidence="4" id="KW-1185">Reference proteome</keyword>
<comment type="caution">
    <text evidence="3">The sequence shown here is derived from an EMBL/GenBank/DDBJ whole genome shotgun (WGS) entry which is preliminary data.</text>
</comment>
<feature type="region of interest" description="Disordered" evidence="1">
    <location>
        <begin position="67"/>
        <end position="96"/>
    </location>
</feature>
<feature type="compositionally biased region" description="Pro residues" evidence="1">
    <location>
        <begin position="84"/>
        <end position="95"/>
    </location>
</feature>
<protein>
    <recommendedName>
        <fullName evidence="2">Cyclin N-terminal domain-containing protein</fullName>
    </recommendedName>
</protein>
<dbReference type="GO" id="GO:0019901">
    <property type="term" value="F:protein kinase binding"/>
    <property type="evidence" value="ECO:0007669"/>
    <property type="project" value="InterPro"/>
</dbReference>
<gene>
    <name evidence="3" type="ORF">VPNG_07202</name>
</gene>
<dbReference type="PANTHER" id="PTHR15615">
    <property type="match status" value="1"/>
</dbReference>
<dbReference type="AlphaFoldDB" id="A0A423WK10"/>
<dbReference type="PANTHER" id="PTHR15615:SF10">
    <property type="entry name" value="PHO85 CYCLIN-2-RELATED"/>
    <property type="match status" value="1"/>
</dbReference>
<evidence type="ECO:0000256" key="1">
    <source>
        <dbReference type="SAM" id="MobiDB-lite"/>
    </source>
</evidence>
<dbReference type="Gene3D" id="1.10.472.10">
    <property type="entry name" value="Cyclin-like"/>
    <property type="match status" value="1"/>
</dbReference>
<dbReference type="GO" id="GO:0005634">
    <property type="term" value="C:nucleus"/>
    <property type="evidence" value="ECO:0007669"/>
    <property type="project" value="TreeGrafter"/>
</dbReference>
<evidence type="ECO:0000259" key="2">
    <source>
        <dbReference type="Pfam" id="PF00134"/>
    </source>
</evidence>
<feature type="compositionally biased region" description="Low complexity" evidence="1">
    <location>
        <begin position="352"/>
        <end position="392"/>
    </location>
</feature>
<accession>A0A423WK10</accession>
<dbReference type="GO" id="GO:0016538">
    <property type="term" value="F:cyclin-dependent protein serine/threonine kinase regulator activity"/>
    <property type="evidence" value="ECO:0007669"/>
    <property type="project" value="TreeGrafter"/>
</dbReference>
<feature type="compositionally biased region" description="Low complexity" evidence="1">
    <location>
        <begin position="318"/>
        <end position="336"/>
    </location>
</feature>
<dbReference type="Proteomes" id="UP000285146">
    <property type="component" value="Unassembled WGS sequence"/>
</dbReference>
<sequence>MASQQTRQGSASSACSTSLSLTELNAVALDHFVYTPVSRSMISYLATAAYNVIQCDPTMMPPPPAITAATTTTTTGNNNNTRLPPTPPKTPPPRAVPAEDAGLPTLEEFITQLVVSSNVQVPTLMSTLVYLARLKSRLQPMAKGLRCTTHRIFLASLILAAKYLNDSSPKNKHWANYSVMGCYSSSFGFSRTEVNLMEKQLLSLLDWDLRITEEDLYRELDPFLAPVREDVAARHERRVQRSRRAAAAQQAAAAVAAAAAAEEQEQQQRRRHHLLVLREQQQQQQQEQEEAAAAAAWLAAQTAIAYATPPTTPGGSGRYRSASSSTSSTSSSSSPSRRADRQDSPDSLPGLSGSYTSRSIGSSHSYASSMSSLAGGSSSSSSNSGATTPLSSAGGSCGEAPYIYDGVLHTGGSSLYEPPVEIVLDDGVGHESQQQMSSRMVGQKKMMMSTVMPPPPQQQQQQQITKQKSLLPYEISPEELRDLQDGGSRVKRMKGMLGRVFGSGAAVR</sequence>
<dbReference type="EMBL" id="LKEB01000049">
    <property type="protein sequence ID" value="ROW03640.1"/>
    <property type="molecule type" value="Genomic_DNA"/>
</dbReference>
<evidence type="ECO:0000313" key="3">
    <source>
        <dbReference type="EMBL" id="ROW03640.1"/>
    </source>
</evidence>
<dbReference type="Pfam" id="PF00134">
    <property type="entry name" value="Cyclin_N"/>
    <property type="match status" value="1"/>
</dbReference>
<dbReference type="OrthoDB" id="10250320at2759"/>
<dbReference type="GO" id="GO:0000307">
    <property type="term" value="C:cyclin-dependent protein kinase holoenzyme complex"/>
    <property type="evidence" value="ECO:0007669"/>
    <property type="project" value="TreeGrafter"/>
</dbReference>
<dbReference type="STRING" id="1230097.A0A423WK10"/>
<dbReference type="SUPFAM" id="SSF47954">
    <property type="entry name" value="Cyclin-like"/>
    <property type="match status" value="1"/>
</dbReference>
<name>A0A423WK10_9PEZI</name>
<dbReference type="InterPro" id="IPR036915">
    <property type="entry name" value="Cyclin-like_sf"/>
</dbReference>
<dbReference type="InParanoid" id="A0A423WK10"/>
<feature type="compositionally biased region" description="Low complexity" evidence="1">
    <location>
        <begin position="67"/>
        <end position="83"/>
    </location>
</feature>
<organism evidence="3 4">
    <name type="scientific">Cytospora leucostoma</name>
    <dbReference type="NCBI Taxonomy" id="1230097"/>
    <lineage>
        <taxon>Eukaryota</taxon>
        <taxon>Fungi</taxon>
        <taxon>Dikarya</taxon>
        <taxon>Ascomycota</taxon>
        <taxon>Pezizomycotina</taxon>
        <taxon>Sordariomycetes</taxon>
        <taxon>Sordariomycetidae</taxon>
        <taxon>Diaporthales</taxon>
        <taxon>Cytosporaceae</taxon>
        <taxon>Cytospora</taxon>
    </lineage>
</organism>
<dbReference type="InterPro" id="IPR006671">
    <property type="entry name" value="Cyclin_N"/>
</dbReference>
<dbReference type="CDD" id="cd20557">
    <property type="entry name" value="CYCLIN_ScPCL1-like"/>
    <property type="match status" value="1"/>
</dbReference>
<feature type="domain" description="Cyclin N-terminal" evidence="2">
    <location>
        <begin position="106"/>
        <end position="210"/>
    </location>
</feature>